<protein>
    <submittedName>
        <fullName evidence="3">Ras family protein</fullName>
    </submittedName>
</protein>
<dbReference type="AlphaFoldDB" id="A0A0D8XMS0"/>
<dbReference type="InterPro" id="IPR001806">
    <property type="entry name" value="Small_GTPase"/>
</dbReference>
<dbReference type="Gene3D" id="3.40.50.300">
    <property type="entry name" value="P-loop containing nucleotide triphosphate hydrolases"/>
    <property type="match status" value="1"/>
</dbReference>
<dbReference type="STRING" id="29172.A0A0D8XMS0"/>
<dbReference type="SMART" id="SM00175">
    <property type="entry name" value="RAB"/>
    <property type="match status" value="1"/>
</dbReference>
<sequence>MIRIHRFISNEYKETYDPTVEDWYKKTLMCKGRPVQLEIIDTAGRELVSEMLLRYILTADAFIVVYSVGSRKSYQHAIYLFSQIAQIRVIGSIARLLVATMCDSIYREVSPEEGNALSAQLRCSFAEVSAKRNVNIQEIFEETVSLLLFIENMRYSKEDVQQNQKLPFCCFF</sequence>
<dbReference type="OrthoDB" id="265044at2759"/>
<dbReference type="Proteomes" id="UP000053766">
    <property type="component" value="Unassembled WGS sequence"/>
</dbReference>
<proteinExistence type="predicted"/>
<evidence type="ECO:0000256" key="1">
    <source>
        <dbReference type="ARBA" id="ARBA00022741"/>
    </source>
</evidence>
<reference evidence="4" key="2">
    <citation type="journal article" date="2016" name="Sci. Rep.">
        <title>Dictyocaulus viviparus genome, variome and transcriptome elucidate lungworm biology and support future intervention.</title>
        <authorList>
            <person name="McNulty S.N."/>
            <person name="Strube C."/>
            <person name="Rosa B.A."/>
            <person name="Martin J.C."/>
            <person name="Tyagi R."/>
            <person name="Choi Y.J."/>
            <person name="Wang Q."/>
            <person name="Hallsworth Pepin K."/>
            <person name="Zhang X."/>
            <person name="Ozersky P."/>
            <person name="Wilson R.K."/>
            <person name="Sternberg P.W."/>
            <person name="Gasser R.B."/>
            <person name="Mitreva M."/>
        </authorList>
    </citation>
    <scope>NUCLEOTIDE SEQUENCE [LARGE SCALE GENOMIC DNA]</scope>
    <source>
        <strain evidence="4">HannoverDv2000</strain>
    </source>
</reference>
<dbReference type="InterPro" id="IPR020849">
    <property type="entry name" value="Small_GTPase_Ras-type"/>
</dbReference>
<dbReference type="PROSITE" id="PS51419">
    <property type="entry name" value="RAB"/>
    <property type="match status" value="1"/>
</dbReference>
<keyword evidence="1" id="KW-0547">Nucleotide-binding</keyword>
<dbReference type="InterPro" id="IPR027417">
    <property type="entry name" value="P-loop_NTPase"/>
</dbReference>
<evidence type="ECO:0000313" key="4">
    <source>
        <dbReference type="Proteomes" id="UP000053766"/>
    </source>
</evidence>
<gene>
    <name evidence="3" type="ORF">DICVIV_08006</name>
</gene>
<dbReference type="GO" id="GO:0005525">
    <property type="term" value="F:GTP binding"/>
    <property type="evidence" value="ECO:0007669"/>
    <property type="project" value="UniProtKB-KW"/>
</dbReference>
<dbReference type="SMART" id="SM00174">
    <property type="entry name" value="RHO"/>
    <property type="match status" value="1"/>
</dbReference>
<dbReference type="PANTHER" id="PTHR24070">
    <property type="entry name" value="RAS, DI-RAS, AND RHEB FAMILY MEMBERS OF SMALL GTPASE SUPERFAMILY"/>
    <property type="match status" value="1"/>
</dbReference>
<name>A0A0D8XMS0_DICVI</name>
<dbReference type="PROSITE" id="PS51421">
    <property type="entry name" value="RAS"/>
    <property type="match status" value="1"/>
</dbReference>
<dbReference type="EMBL" id="KN716378">
    <property type="protein sequence ID" value="KJH45928.1"/>
    <property type="molecule type" value="Genomic_DNA"/>
</dbReference>
<dbReference type="GO" id="GO:0007165">
    <property type="term" value="P:signal transduction"/>
    <property type="evidence" value="ECO:0007669"/>
    <property type="project" value="InterPro"/>
</dbReference>
<evidence type="ECO:0000313" key="3">
    <source>
        <dbReference type="EMBL" id="KJH45928.1"/>
    </source>
</evidence>
<dbReference type="SUPFAM" id="SSF52540">
    <property type="entry name" value="P-loop containing nucleoside triphosphate hydrolases"/>
    <property type="match status" value="1"/>
</dbReference>
<dbReference type="SMART" id="SM00173">
    <property type="entry name" value="RAS"/>
    <property type="match status" value="1"/>
</dbReference>
<dbReference type="GO" id="GO:0016020">
    <property type="term" value="C:membrane"/>
    <property type="evidence" value="ECO:0007669"/>
    <property type="project" value="InterPro"/>
</dbReference>
<dbReference type="GO" id="GO:0003924">
    <property type="term" value="F:GTPase activity"/>
    <property type="evidence" value="ECO:0007669"/>
    <property type="project" value="InterPro"/>
</dbReference>
<keyword evidence="4" id="KW-1185">Reference proteome</keyword>
<evidence type="ECO:0000256" key="2">
    <source>
        <dbReference type="ARBA" id="ARBA00023134"/>
    </source>
</evidence>
<dbReference type="PRINTS" id="PR00449">
    <property type="entry name" value="RASTRNSFRMNG"/>
</dbReference>
<organism evidence="3 4">
    <name type="scientific">Dictyocaulus viviparus</name>
    <name type="common">Bovine lungworm</name>
    <dbReference type="NCBI Taxonomy" id="29172"/>
    <lineage>
        <taxon>Eukaryota</taxon>
        <taxon>Metazoa</taxon>
        <taxon>Ecdysozoa</taxon>
        <taxon>Nematoda</taxon>
        <taxon>Chromadorea</taxon>
        <taxon>Rhabditida</taxon>
        <taxon>Rhabditina</taxon>
        <taxon>Rhabditomorpha</taxon>
        <taxon>Strongyloidea</taxon>
        <taxon>Metastrongylidae</taxon>
        <taxon>Dictyocaulus</taxon>
    </lineage>
</organism>
<reference evidence="3 4" key="1">
    <citation type="submission" date="2013-11" db="EMBL/GenBank/DDBJ databases">
        <title>Draft genome of the bovine lungworm Dictyocaulus viviparus.</title>
        <authorList>
            <person name="Mitreva M."/>
        </authorList>
    </citation>
    <scope>NUCLEOTIDE SEQUENCE [LARGE SCALE GENOMIC DNA]</scope>
    <source>
        <strain evidence="3 4">HannoverDv2000</strain>
    </source>
</reference>
<dbReference type="Pfam" id="PF00071">
    <property type="entry name" value="Ras"/>
    <property type="match status" value="1"/>
</dbReference>
<keyword evidence="2" id="KW-0342">GTP-binding</keyword>
<accession>A0A0D8XMS0</accession>